<evidence type="ECO:0000313" key="4">
    <source>
        <dbReference type="EMBL" id="MYM75092.1"/>
    </source>
</evidence>
<evidence type="ECO:0000313" key="5">
    <source>
        <dbReference type="Proteomes" id="UP000469734"/>
    </source>
</evidence>
<keyword evidence="1" id="KW-0472">Membrane</keyword>
<dbReference type="NCBIfam" id="TIGR02595">
    <property type="entry name" value="PEP_CTERM"/>
    <property type="match status" value="1"/>
</dbReference>
<evidence type="ECO:0000256" key="2">
    <source>
        <dbReference type="SAM" id="SignalP"/>
    </source>
</evidence>
<dbReference type="EMBL" id="WWCR01000032">
    <property type="protein sequence ID" value="MYM75092.1"/>
    <property type="molecule type" value="Genomic_DNA"/>
</dbReference>
<dbReference type="Pfam" id="PF07589">
    <property type="entry name" value="PEP-CTERM"/>
    <property type="match status" value="1"/>
</dbReference>
<evidence type="ECO:0000256" key="1">
    <source>
        <dbReference type="SAM" id="Phobius"/>
    </source>
</evidence>
<keyword evidence="1" id="KW-1133">Transmembrane helix</keyword>
<comment type="caution">
    <text evidence="4">The sequence shown here is derived from an EMBL/GenBank/DDBJ whole genome shotgun (WGS) entry which is preliminary data.</text>
</comment>
<sequence length="179" mass="18855">MTFFKQLIVTVALAMSAFAAHADTFVNKDIGVPGDFNNTWTFSGSTDTAHAAGKYFEDYFIFNVPDTQYISVTLTSLLRGTSDGVSFLGGGFLIYTYSDGDMMAAVDATQSHTVTGGAWLLGSGTYGLYVAGSYALNGGNYGGQILGTPVMAVPEPSSILMLLAGMALVAGVAQRRRRS</sequence>
<dbReference type="RefSeq" id="WP_161051868.1">
    <property type="nucleotide sequence ID" value="NZ_WWCR01000032.1"/>
</dbReference>
<evidence type="ECO:0000259" key="3">
    <source>
        <dbReference type="Pfam" id="PF07589"/>
    </source>
</evidence>
<accession>A0A7X4H6F5</accession>
<dbReference type="NCBIfam" id="NF038126">
    <property type="entry name" value="PEP_CTERM_FxDxF"/>
    <property type="match status" value="1"/>
</dbReference>
<proteinExistence type="predicted"/>
<feature type="signal peptide" evidence="2">
    <location>
        <begin position="1"/>
        <end position="22"/>
    </location>
</feature>
<dbReference type="AlphaFoldDB" id="A0A7X4H6F5"/>
<reference evidence="4 5" key="1">
    <citation type="submission" date="2019-12" db="EMBL/GenBank/DDBJ databases">
        <title>Novel species isolated from a subtropical stream in China.</title>
        <authorList>
            <person name="Lu H."/>
        </authorList>
    </citation>
    <scope>NUCLEOTIDE SEQUENCE [LARGE SCALE GENOMIC DNA]</scope>
    <source>
        <strain evidence="4 5">FT134W</strain>
    </source>
</reference>
<protein>
    <submittedName>
        <fullName evidence="4">PEP-CTERM sorting domain-containing protein</fullName>
    </submittedName>
</protein>
<dbReference type="InterPro" id="IPR013424">
    <property type="entry name" value="Ice-binding_C"/>
</dbReference>
<organism evidence="4 5">
    <name type="scientific">Duganella margarita</name>
    <dbReference type="NCBI Taxonomy" id="2692170"/>
    <lineage>
        <taxon>Bacteria</taxon>
        <taxon>Pseudomonadati</taxon>
        <taxon>Pseudomonadota</taxon>
        <taxon>Betaproteobacteria</taxon>
        <taxon>Burkholderiales</taxon>
        <taxon>Oxalobacteraceae</taxon>
        <taxon>Telluria group</taxon>
        <taxon>Duganella</taxon>
    </lineage>
</organism>
<gene>
    <name evidence="4" type="ORF">GTP56_23260</name>
</gene>
<keyword evidence="2" id="KW-0732">Signal</keyword>
<name>A0A7X4H6F5_9BURK</name>
<keyword evidence="1" id="KW-0812">Transmembrane</keyword>
<dbReference type="Proteomes" id="UP000469734">
    <property type="component" value="Unassembled WGS sequence"/>
</dbReference>
<feature type="transmembrane region" description="Helical" evidence="1">
    <location>
        <begin position="156"/>
        <end position="173"/>
    </location>
</feature>
<feature type="domain" description="Ice-binding protein C-terminal" evidence="3">
    <location>
        <begin position="152"/>
        <end position="177"/>
    </location>
</feature>
<feature type="chain" id="PRO_5031480194" evidence="2">
    <location>
        <begin position="23"/>
        <end position="179"/>
    </location>
</feature>